<reference evidence="2 3" key="1">
    <citation type="submission" date="2020-04" db="EMBL/GenBank/DDBJ databases">
        <title>Perkinsus olseni comparative genomics.</title>
        <authorList>
            <person name="Bogema D.R."/>
        </authorList>
    </citation>
    <scope>NUCLEOTIDE SEQUENCE [LARGE SCALE GENOMIC DNA]</scope>
    <source>
        <strain evidence="2 3">ATCC PRA-207</strain>
    </source>
</reference>
<dbReference type="Proteomes" id="UP000553632">
    <property type="component" value="Unassembled WGS sequence"/>
</dbReference>
<keyword evidence="3" id="KW-1185">Reference proteome</keyword>
<proteinExistence type="predicted"/>
<feature type="region of interest" description="Disordered" evidence="1">
    <location>
        <begin position="1"/>
        <end position="21"/>
    </location>
</feature>
<dbReference type="EMBL" id="JABANO010028123">
    <property type="protein sequence ID" value="KAF4715709.1"/>
    <property type="molecule type" value="Genomic_DNA"/>
</dbReference>
<organism evidence="2 3">
    <name type="scientific">Perkinsus olseni</name>
    <name type="common">Perkinsus atlanticus</name>
    <dbReference type="NCBI Taxonomy" id="32597"/>
    <lineage>
        <taxon>Eukaryota</taxon>
        <taxon>Sar</taxon>
        <taxon>Alveolata</taxon>
        <taxon>Perkinsozoa</taxon>
        <taxon>Perkinsea</taxon>
        <taxon>Perkinsida</taxon>
        <taxon>Perkinsidae</taxon>
        <taxon>Perkinsus</taxon>
    </lineage>
</organism>
<evidence type="ECO:0000256" key="1">
    <source>
        <dbReference type="SAM" id="MobiDB-lite"/>
    </source>
</evidence>
<sequence length="130" mass="14442">MTDSKAASTQQASAADDSAGLSTAVSKLRFMSRGAELTAKQKLEQEQRAIRKRLEWSVPGFKDTKSADVQIRQPGEPLRQVVLHGRRLADCPFLNAIVVSRSYGGFNPYVESMMTEVTKRSSKLKRKRIG</sequence>
<evidence type="ECO:0000313" key="3">
    <source>
        <dbReference type="Proteomes" id="UP000553632"/>
    </source>
</evidence>
<dbReference type="AlphaFoldDB" id="A0A7J6R482"/>
<protein>
    <submittedName>
        <fullName evidence="2">Uncharacterized protein</fullName>
    </submittedName>
</protein>
<accession>A0A7J6R482</accession>
<gene>
    <name evidence="2" type="ORF">FOZ63_010381</name>
</gene>
<evidence type="ECO:0000313" key="2">
    <source>
        <dbReference type="EMBL" id="KAF4715709.1"/>
    </source>
</evidence>
<name>A0A7J6R482_PEROL</name>
<comment type="caution">
    <text evidence="2">The sequence shown here is derived from an EMBL/GenBank/DDBJ whole genome shotgun (WGS) entry which is preliminary data.</text>
</comment>
<dbReference type="Pfam" id="PF10175">
    <property type="entry name" value="MPP6"/>
    <property type="match status" value="1"/>
</dbReference>